<dbReference type="PROSITE" id="PS50110">
    <property type="entry name" value="RESPONSE_REGULATORY"/>
    <property type="match status" value="1"/>
</dbReference>
<keyword evidence="7" id="KW-1185">Reference proteome</keyword>
<dbReference type="InterPro" id="IPR001789">
    <property type="entry name" value="Sig_transdc_resp-reg_receiver"/>
</dbReference>
<dbReference type="CDD" id="cd17535">
    <property type="entry name" value="REC_NarL-like"/>
    <property type="match status" value="1"/>
</dbReference>
<dbReference type="InterPro" id="IPR039420">
    <property type="entry name" value="WalR-like"/>
</dbReference>
<sequence>MSKIDTIVADGNEIFRYGLSSILRDHGAFNICSEIDNGALVLTAFESVKPQLCILSFSMPEMEGIIIARKIISKNPDANILLLADDTDQKTLNEFLDSGAFGLIHKSAHHIELIDAAEKVSEGERFLGKQFSRMMTEEYIRLAKKKKRPGDPIKSITNREREILGLLTEGLTSTEIASKLYISPRTVEKHRTNLLKKLKLKNTAALVRFAMENEQALL</sequence>
<dbReference type="PROSITE" id="PS50043">
    <property type="entry name" value="HTH_LUXR_2"/>
    <property type="match status" value="1"/>
</dbReference>
<protein>
    <submittedName>
        <fullName evidence="6">Response regulator transcription factor</fullName>
    </submittedName>
</protein>
<gene>
    <name evidence="6" type="ORF">NM125_09265</name>
</gene>
<comment type="caution">
    <text evidence="6">The sequence shown here is derived from an EMBL/GenBank/DDBJ whole genome shotgun (WGS) entry which is preliminary data.</text>
</comment>
<dbReference type="PRINTS" id="PR00038">
    <property type="entry name" value="HTHLUXR"/>
</dbReference>
<dbReference type="GO" id="GO:0006355">
    <property type="term" value="P:regulation of DNA-templated transcription"/>
    <property type="evidence" value="ECO:0007669"/>
    <property type="project" value="InterPro"/>
</dbReference>
<dbReference type="AlphaFoldDB" id="A0A9X2RE82"/>
<dbReference type="Pfam" id="PF00072">
    <property type="entry name" value="Response_reg"/>
    <property type="match status" value="1"/>
</dbReference>
<dbReference type="PANTHER" id="PTHR43214">
    <property type="entry name" value="TWO-COMPONENT RESPONSE REGULATOR"/>
    <property type="match status" value="1"/>
</dbReference>
<dbReference type="GO" id="GO:0000160">
    <property type="term" value="P:phosphorelay signal transduction system"/>
    <property type="evidence" value="ECO:0007669"/>
    <property type="project" value="InterPro"/>
</dbReference>
<dbReference type="EMBL" id="JANDBC010000001">
    <property type="protein sequence ID" value="MCP9291760.1"/>
    <property type="molecule type" value="Genomic_DNA"/>
</dbReference>
<dbReference type="Pfam" id="PF00196">
    <property type="entry name" value="GerE"/>
    <property type="match status" value="1"/>
</dbReference>
<keyword evidence="1" id="KW-0597">Phosphoprotein</keyword>
<dbReference type="InterPro" id="IPR011006">
    <property type="entry name" value="CheY-like_superfamily"/>
</dbReference>
<evidence type="ECO:0000256" key="1">
    <source>
        <dbReference type="ARBA" id="ARBA00022553"/>
    </source>
</evidence>
<dbReference type="InterPro" id="IPR058245">
    <property type="entry name" value="NreC/VraR/RcsB-like_REC"/>
</dbReference>
<evidence type="ECO:0000259" key="4">
    <source>
        <dbReference type="PROSITE" id="PS50043"/>
    </source>
</evidence>
<dbReference type="GO" id="GO:0003677">
    <property type="term" value="F:DNA binding"/>
    <property type="evidence" value="ECO:0007669"/>
    <property type="project" value="UniProtKB-KW"/>
</dbReference>
<dbReference type="SUPFAM" id="SSF52172">
    <property type="entry name" value="CheY-like"/>
    <property type="match status" value="1"/>
</dbReference>
<dbReference type="SMART" id="SM00448">
    <property type="entry name" value="REC"/>
    <property type="match status" value="1"/>
</dbReference>
<dbReference type="CDD" id="cd06170">
    <property type="entry name" value="LuxR_C_like"/>
    <property type="match status" value="1"/>
</dbReference>
<dbReference type="Gene3D" id="3.40.50.2300">
    <property type="match status" value="1"/>
</dbReference>
<dbReference type="PROSITE" id="PS00622">
    <property type="entry name" value="HTH_LUXR_1"/>
    <property type="match status" value="1"/>
</dbReference>
<evidence type="ECO:0000259" key="5">
    <source>
        <dbReference type="PROSITE" id="PS50110"/>
    </source>
</evidence>
<dbReference type="RefSeq" id="WP_255134622.1">
    <property type="nucleotide sequence ID" value="NZ_JANDBC010000001.1"/>
</dbReference>
<proteinExistence type="predicted"/>
<comment type="caution">
    <text evidence="3">Lacks conserved residue(s) required for the propagation of feature annotation.</text>
</comment>
<dbReference type="InterPro" id="IPR016032">
    <property type="entry name" value="Sig_transdc_resp-reg_C-effctor"/>
</dbReference>
<dbReference type="PANTHER" id="PTHR43214:SF43">
    <property type="entry name" value="TWO-COMPONENT RESPONSE REGULATOR"/>
    <property type="match status" value="1"/>
</dbReference>
<evidence type="ECO:0000313" key="6">
    <source>
        <dbReference type="EMBL" id="MCP9291760.1"/>
    </source>
</evidence>
<evidence type="ECO:0000256" key="3">
    <source>
        <dbReference type="PROSITE-ProRule" id="PRU00169"/>
    </source>
</evidence>
<dbReference type="InterPro" id="IPR000792">
    <property type="entry name" value="Tscrpt_reg_LuxR_C"/>
</dbReference>
<dbReference type="SUPFAM" id="SSF46894">
    <property type="entry name" value="C-terminal effector domain of the bipartite response regulators"/>
    <property type="match status" value="1"/>
</dbReference>
<feature type="domain" description="Response regulatory" evidence="5">
    <location>
        <begin position="5"/>
        <end position="121"/>
    </location>
</feature>
<dbReference type="SMART" id="SM00421">
    <property type="entry name" value="HTH_LUXR"/>
    <property type="match status" value="1"/>
</dbReference>
<organism evidence="6 7">
    <name type="scientific">Gracilimonas sediminicola</name>
    <dbReference type="NCBI Taxonomy" id="2952158"/>
    <lineage>
        <taxon>Bacteria</taxon>
        <taxon>Pseudomonadati</taxon>
        <taxon>Balneolota</taxon>
        <taxon>Balneolia</taxon>
        <taxon>Balneolales</taxon>
        <taxon>Balneolaceae</taxon>
        <taxon>Gracilimonas</taxon>
    </lineage>
</organism>
<feature type="domain" description="HTH luxR-type" evidence="4">
    <location>
        <begin position="149"/>
        <end position="214"/>
    </location>
</feature>
<accession>A0A9X2RE82</accession>
<dbReference type="Proteomes" id="UP001139125">
    <property type="component" value="Unassembled WGS sequence"/>
</dbReference>
<evidence type="ECO:0000256" key="2">
    <source>
        <dbReference type="ARBA" id="ARBA00023125"/>
    </source>
</evidence>
<name>A0A9X2RE82_9BACT</name>
<evidence type="ECO:0000313" key="7">
    <source>
        <dbReference type="Proteomes" id="UP001139125"/>
    </source>
</evidence>
<keyword evidence="2" id="KW-0238">DNA-binding</keyword>
<reference evidence="6" key="1">
    <citation type="submission" date="2022-06" db="EMBL/GenBank/DDBJ databases">
        <title>Gracilimonas sp. CAU 1638 isolated from sea sediment.</title>
        <authorList>
            <person name="Kim W."/>
        </authorList>
    </citation>
    <scope>NUCLEOTIDE SEQUENCE</scope>
    <source>
        <strain evidence="6">CAU 1638</strain>
    </source>
</reference>